<dbReference type="PANTHER" id="PTHR33053">
    <property type="entry name" value="PROTEIN, PUTATIVE-RELATED"/>
    <property type="match status" value="1"/>
</dbReference>
<dbReference type="AlphaFoldDB" id="A0A9P0A6J5"/>
<protein>
    <recommendedName>
        <fullName evidence="4">Transposase domain-containing protein</fullName>
    </recommendedName>
</protein>
<evidence type="ECO:0000256" key="1">
    <source>
        <dbReference type="SAM" id="MobiDB-lite"/>
    </source>
</evidence>
<gene>
    <name evidence="2" type="ORF">BEMITA_LOCUS5811</name>
</gene>
<feature type="compositionally biased region" description="Acidic residues" evidence="1">
    <location>
        <begin position="15"/>
        <end position="24"/>
    </location>
</feature>
<dbReference type="Proteomes" id="UP001152759">
    <property type="component" value="Chromosome 3"/>
</dbReference>
<keyword evidence="3" id="KW-1185">Reference proteome</keyword>
<proteinExistence type="predicted"/>
<name>A0A9P0A6J5_BEMTA</name>
<evidence type="ECO:0000313" key="2">
    <source>
        <dbReference type="EMBL" id="CAH0386735.1"/>
    </source>
</evidence>
<evidence type="ECO:0008006" key="4">
    <source>
        <dbReference type="Google" id="ProtNLM"/>
    </source>
</evidence>
<feature type="compositionally biased region" description="Basic and acidic residues" evidence="1">
    <location>
        <begin position="122"/>
        <end position="132"/>
    </location>
</feature>
<evidence type="ECO:0000313" key="3">
    <source>
        <dbReference type="Proteomes" id="UP001152759"/>
    </source>
</evidence>
<dbReference type="EMBL" id="OU963864">
    <property type="protein sequence ID" value="CAH0386735.1"/>
    <property type="molecule type" value="Genomic_DNA"/>
</dbReference>
<accession>A0A9P0A6J5</accession>
<feature type="compositionally biased region" description="Low complexity" evidence="1">
    <location>
        <begin position="64"/>
        <end position="76"/>
    </location>
</feature>
<feature type="region of interest" description="Disordered" evidence="1">
    <location>
        <begin position="15"/>
        <end position="94"/>
    </location>
</feature>
<dbReference type="PANTHER" id="PTHR33053:SF24">
    <property type="entry name" value="TRANSPOSASE DOMAIN-CONTAINING PROTEIN"/>
    <property type="match status" value="1"/>
</dbReference>
<sequence length="836" mass="94760">MIGAQLPRAMILDLESDSSIEDDSDLRKRKPFHTLSKGAQSKRLRRKHELWINVAHELNRQTDDPSVPSSSTTNPVQELPSSPPHYDLSSSQLSTNDTDLDFLSSSHDYFTSPPPFTSTPDQEFHPSSHSHNESSITFPQDISAVVVTNDMSKDETVYAASLVDTSVDSNNSLFVRSNVSDGTSLVGQSILNFSVGCDPDFDPVTFDEPVQQVLYSAEEEEEEGRHLDESPDNLLAAEAAYLADDVAMPGLDGAMTPPPVSPEAEKTETQKVEAMLAYWAVKKKITLVALNELLKGLKDSHPCFSDMHVDARTILKTPREKMPITDVPPGHLIYLGVKYHVDIMLSLLEDIVNLLRLLFYADGLQVFNSTSYQMWVLSMSAPNIPRLKHKVFPVSIYYGKGKPKDVSEFLQPFIDEVIQLFSTDDQKEECKIYMKGQRVHIETFGFGCDTPARSYLLQTVGHTGFYSCFRCTTRGLTSNKRRCFPKVDAPLRTDEKFRRRKYSKFQPKHLQLSPLLQLPGLNFTRSFINDPMHLLFQGCTKSMLKLWFKSGIPNIIDIFYRKQINEKLKYAVTFLPREFQRRPRGLESLADWKATEFRAFALYLGPVILKGSLDEADYYLHFLSFSIALIILFNPLLIKIDELINYADELLRSFVPKRKDEKPTWTLIYNQKYKEYDAIPSTWIISERECLFPRNVSLKNLKVSLQAENRPPRPPRISFGSHPFQFRESVIMICKKYVLGPSHWMGLVGGGCKHAVAFVSWLHRVSATPSVTSTECYWKKSALASSVTSKELLTAEDIKTHKFVDAPKDEVEAFVSGCMNDLKLSKSLLANDGRIL</sequence>
<reference evidence="2" key="1">
    <citation type="submission" date="2021-12" db="EMBL/GenBank/DDBJ databases">
        <authorList>
            <person name="King R."/>
        </authorList>
    </citation>
    <scope>NUCLEOTIDE SEQUENCE</scope>
</reference>
<organism evidence="2 3">
    <name type="scientific">Bemisia tabaci</name>
    <name type="common">Sweetpotato whitefly</name>
    <name type="synonym">Aleurodes tabaci</name>
    <dbReference type="NCBI Taxonomy" id="7038"/>
    <lineage>
        <taxon>Eukaryota</taxon>
        <taxon>Metazoa</taxon>
        <taxon>Ecdysozoa</taxon>
        <taxon>Arthropoda</taxon>
        <taxon>Hexapoda</taxon>
        <taxon>Insecta</taxon>
        <taxon>Pterygota</taxon>
        <taxon>Neoptera</taxon>
        <taxon>Paraneoptera</taxon>
        <taxon>Hemiptera</taxon>
        <taxon>Sternorrhyncha</taxon>
        <taxon>Aleyrodoidea</taxon>
        <taxon>Aleyrodidae</taxon>
        <taxon>Aleyrodinae</taxon>
        <taxon>Bemisia</taxon>
    </lineage>
</organism>
<feature type="region of interest" description="Disordered" evidence="1">
    <location>
        <begin position="111"/>
        <end position="135"/>
    </location>
</feature>